<gene>
    <name evidence="1" type="ORF">CRH09_04710</name>
</gene>
<organism evidence="1 2">
    <name type="scientific">Nocardia terpenica</name>
    <dbReference type="NCBI Taxonomy" id="455432"/>
    <lineage>
        <taxon>Bacteria</taxon>
        <taxon>Bacillati</taxon>
        <taxon>Actinomycetota</taxon>
        <taxon>Actinomycetes</taxon>
        <taxon>Mycobacteriales</taxon>
        <taxon>Nocardiaceae</taxon>
        <taxon>Nocardia</taxon>
    </lineage>
</organism>
<evidence type="ECO:0000313" key="2">
    <source>
        <dbReference type="Proteomes" id="UP000221961"/>
    </source>
</evidence>
<accession>A0A291RE45</accession>
<dbReference type="Proteomes" id="UP000221961">
    <property type="component" value="Chromosome"/>
</dbReference>
<dbReference type="KEGG" id="ntp:CRH09_04710"/>
<dbReference type="AlphaFoldDB" id="A0A291RE45"/>
<evidence type="ECO:0000313" key="1">
    <source>
        <dbReference type="EMBL" id="ATL65617.1"/>
    </source>
</evidence>
<dbReference type="EMBL" id="CP023778">
    <property type="protein sequence ID" value="ATL65617.1"/>
    <property type="molecule type" value="Genomic_DNA"/>
</dbReference>
<sequence>MIRVRWDNIKGERLDLWYRACTSAALRFATSFNATHGEDTVTVYPHISPTCTTRLPYERNWLVP</sequence>
<name>A0A291RE45_9NOCA</name>
<reference evidence="1 2" key="1">
    <citation type="submission" date="2017-10" db="EMBL/GenBank/DDBJ databases">
        <title>Comparative genomics between pathogenic Norcardia.</title>
        <authorList>
            <person name="Zeng L."/>
        </authorList>
    </citation>
    <scope>NUCLEOTIDE SEQUENCE [LARGE SCALE GENOMIC DNA]</scope>
    <source>
        <strain evidence="1 2">NC_YFY_NT001</strain>
    </source>
</reference>
<proteinExistence type="predicted"/>
<protein>
    <submittedName>
        <fullName evidence="1">Uncharacterized protein</fullName>
    </submittedName>
</protein>